<reference evidence="2 3" key="1">
    <citation type="submission" date="2018-06" db="EMBL/GenBank/DDBJ databases">
        <authorList>
            <consortium name="Pathogen Informatics"/>
            <person name="Doyle S."/>
        </authorList>
    </citation>
    <scope>NUCLEOTIDE SEQUENCE [LARGE SCALE GENOMIC DNA]</scope>
    <source>
        <strain evidence="2 3">NCTC10571</strain>
    </source>
</reference>
<sequence>MNNLILVNKAHFGKIICDVYYDKQGNILMTREQIGKALGYSNPNDAIKKIHKRNRDRLDKYSIIVPLEYPKKGGDKMTPTENMQNTILYTRRGVYEICRFSKQPKANAFYDWVYDLLEGLATGQIKIEIEKTTKQWQELRDLSKVKTKFLNDTIKEFIEYAKAQGSTHAQNYYTIFHKLINSITATYDRNNTDMEHLNNILFIISMADKCIHEGIASQRPYKEIYSTCKDRLKIIQIWGALAVAS</sequence>
<dbReference type="RefSeq" id="WP_115150974.1">
    <property type="nucleotide sequence ID" value="NZ_UGPP01000001.1"/>
</dbReference>
<gene>
    <name evidence="2" type="ORF">NCTC10571_00400</name>
</gene>
<evidence type="ECO:0000313" key="2">
    <source>
        <dbReference type="EMBL" id="STY70277.1"/>
    </source>
</evidence>
<dbReference type="Proteomes" id="UP000255234">
    <property type="component" value="Unassembled WGS sequence"/>
</dbReference>
<dbReference type="EMBL" id="UGPP01000001">
    <property type="protein sequence ID" value="STY70277.1"/>
    <property type="molecule type" value="Genomic_DNA"/>
</dbReference>
<organism evidence="2 3">
    <name type="scientific">Megamonas hypermegale</name>
    <dbReference type="NCBI Taxonomy" id="158847"/>
    <lineage>
        <taxon>Bacteria</taxon>
        <taxon>Bacillati</taxon>
        <taxon>Bacillota</taxon>
        <taxon>Negativicutes</taxon>
        <taxon>Selenomonadales</taxon>
        <taxon>Selenomonadaceae</taxon>
        <taxon>Megamonas</taxon>
    </lineage>
</organism>
<proteinExistence type="predicted"/>
<evidence type="ECO:0000313" key="3">
    <source>
        <dbReference type="Proteomes" id="UP000255234"/>
    </source>
</evidence>
<dbReference type="AlphaFoldDB" id="A0A378NR17"/>
<dbReference type="InterPro" id="IPR003497">
    <property type="entry name" value="BRO_N_domain"/>
</dbReference>
<dbReference type="PROSITE" id="PS51750">
    <property type="entry name" value="BRO_N"/>
    <property type="match status" value="1"/>
</dbReference>
<evidence type="ECO:0000259" key="1">
    <source>
        <dbReference type="PROSITE" id="PS51750"/>
    </source>
</evidence>
<name>A0A378NR17_9FIRM</name>
<dbReference type="SMART" id="SM01040">
    <property type="entry name" value="Bro-N"/>
    <property type="match status" value="1"/>
</dbReference>
<feature type="domain" description="Bro-N" evidence="1">
    <location>
        <begin position="9"/>
        <end position="127"/>
    </location>
</feature>
<accession>A0A378NR17</accession>
<dbReference type="Pfam" id="PF02498">
    <property type="entry name" value="Bro-N"/>
    <property type="match status" value="1"/>
</dbReference>
<protein>
    <submittedName>
        <fullName evidence="2">BRO family, N-terminal domain</fullName>
    </submittedName>
</protein>